<dbReference type="EMBL" id="LXIE01000045">
    <property type="protein sequence ID" value="OAD90493.1"/>
    <property type="molecule type" value="Genomic_DNA"/>
</dbReference>
<dbReference type="InterPro" id="IPR014044">
    <property type="entry name" value="CAP_dom"/>
</dbReference>
<evidence type="ECO:0000313" key="4">
    <source>
        <dbReference type="Proteomes" id="UP000077552"/>
    </source>
</evidence>
<dbReference type="InterPro" id="IPR035940">
    <property type="entry name" value="CAP_sf"/>
</dbReference>
<dbReference type="PROSITE" id="PS51257">
    <property type="entry name" value="PROKAR_LIPOPROTEIN"/>
    <property type="match status" value="1"/>
</dbReference>
<feature type="domain" description="SCP" evidence="2">
    <location>
        <begin position="53"/>
        <end position="163"/>
    </location>
</feature>
<feature type="chain" id="PRO_5008392012" description="SCP domain-containing protein" evidence="1">
    <location>
        <begin position="24"/>
        <end position="169"/>
    </location>
</feature>
<dbReference type="STRING" id="1385699.A7A78_06155"/>
<gene>
    <name evidence="3" type="ORF">A7A78_06155</name>
</gene>
<dbReference type="RefSeq" id="WP_068762809.1">
    <property type="nucleotide sequence ID" value="NZ_LXIE01000045.1"/>
</dbReference>
<evidence type="ECO:0000256" key="1">
    <source>
        <dbReference type="SAM" id="SignalP"/>
    </source>
</evidence>
<dbReference type="OrthoDB" id="982527at2"/>
<dbReference type="AlphaFoldDB" id="A0A1A9LBC2"/>
<protein>
    <recommendedName>
        <fullName evidence="2">SCP domain-containing protein</fullName>
    </recommendedName>
</protein>
<evidence type="ECO:0000259" key="2">
    <source>
        <dbReference type="Pfam" id="PF00188"/>
    </source>
</evidence>
<dbReference type="PANTHER" id="PTHR31157">
    <property type="entry name" value="SCP DOMAIN-CONTAINING PROTEIN"/>
    <property type="match status" value="1"/>
</dbReference>
<dbReference type="Proteomes" id="UP000077552">
    <property type="component" value="Unassembled WGS sequence"/>
</dbReference>
<dbReference type="Pfam" id="PF00188">
    <property type="entry name" value="CAP"/>
    <property type="match status" value="1"/>
</dbReference>
<name>A0A1A9LBC2_9FLAO</name>
<keyword evidence="4" id="KW-1185">Reference proteome</keyword>
<feature type="signal peptide" evidence="1">
    <location>
        <begin position="1"/>
        <end position="23"/>
    </location>
</feature>
<proteinExistence type="predicted"/>
<dbReference type="PANTHER" id="PTHR31157:SF1">
    <property type="entry name" value="SCP DOMAIN-CONTAINING PROTEIN"/>
    <property type="match status" value="1"/>
</dbReference>
<dbReference type="SUPFAM" id="SSF55797">
    <property type="entry name" value="PR-1-like"/>
    <property type="match status" value="1"/>
</dbReference>
<keyword evidence="1" id="KW-0732">Signal</keyword>
<reference evidence="3 4" key="1">
    <citation type="submission" date="2016-05" db="EMBL/GenBank/DDBJ databases">
        <title>Genome sequencing of Vitellibacter soesokkakensis RSSK-12.</title>
        <authorList>
            <person name="Thevarajoo S."/>
            <person name="Selvaratnam C."/>
            <person name="Goh K.M."/>
            <person name="Chan K.-G."/>
            <person name="Chong C.S."/>
        </authorList>
    </citation>
    <scope>NUCLEOTIDE SEQUENCE [LARGE SCALE GENOMIC DNA]</scope>
    <source>
        <strain evidence="3 4">RSSK-12</strain>
    </source>
</reference>
<evidence type="ECO:0000313" key="3">
    <source>
        <dbReference type="EMBL" id="OAD90493.1"/>
    </source>
</evidence>
<organism evidence="3 4">
    <name type="scientific">Aequorivita soesokkakensis</name>
    <dbReference type="NCBI Taxonomy" id="1385699"/>
    <lineage>
        <taxon>Bacteria</taxon>
        <taxon>Pseudomonadati</taxon>
        <taxon>Bacteroidota</taxon>
        <taxon>Flavobacteriia</taxon>
        <taxon>Flavobacteriales</taxon>
        <taxon>Flavobacteriaceae</taxon>
        <taxon>Aequorivita</taxon>
    </lineage>
</organism>
<dbReference type="Gene3D" id="3.40.33.10">
    <property type="entry name" value="CAP"/>
    <property type="match status" value="1"/>
</dbReference>
<dbReference type="CDD" id="cd05379">
    <property type="entry name" value="CAP_bacterial"/>
    <property type="match status" value="1"/>
</dbReference>
<sequence>MHLLKSNLLAMALLCLVITSCSKEDSAEVEAAKYDIDLALVQKNDSDMSARILELVNIHRDSLGLSILKMDTQYASAFAVDHTQYMIDKEQINHDNFGYRSEGIKFHDGAEVVGENVAYGYDTAEKVMNAWLKSPGHRAIIEGNFTHTGFGVMKCSKGRSYYTELFYRK</sequence>
<accession>A0A1A9LBC2</accession>
<comment type="caution">
    <text evidence="3">The sequence shown here is derived from an EMBL/GenBank/DDBJ whole genome shotgun (WGS) entry which is preliminary data.</text>
</comment>